<feature type="transmembrane region" description="Helical" evidence="10">
    <location>
        <begin position="51"/>
        <end position="72"/>
    </location>
</feature>
<keyword evidence="5 10" id="KW-0812">Transmembrane</keyword>
<gene>
    <name evidence="12" type="ORF">GXP67_16835</name>
</gene>
<dbReference type="AlphaFoldDB" id="A0A6C0GJQ6"/>
<evidence type="ECO:0000256" key="4">
    <source>
        <dbReference type="ARBA" id="ARBA00022670"/>
    </source>
</evidence>
<proteinExistence type="inferred from homology"/>
<sequence length="373" mass="42202">MPENTAKSYFIHISLFILTCITTTLAGAEWQYGRSFIFFENPLGWKEFWHGLYFSVPFLGVLTVHEFGHYITAQLYKVRVTLPYYIPLWLGIGSFGTMGAFIRIKSPLHTRKEYFDIGIAGPLAGFVVALGVLWYGFTHLPPPEYIFTIHPEYKQYGLNYADYVYKDLTGNMSLGTNLLFLFFEKFVVDDPSRIPNMYEMAHYPFLLAGYLSLLFTALNLIPIGQLDGGHILFSLIGFDRFNKIAPVLFVLFVFYSGLGLVSPFDTLDELMVGLPLYIGFLFITFSRITSDMKNTLLLSLAVLAIQFTLVAFIPGLKGYSGWLLFAFMIGRVLGVYHPPVLYEQPLSVGRQILGWLALGILIISLSPEPFIIS</sequence>
<dbReference type="GO" id="GO:0008233">
    <property type="term" value="F:peptidase activity"/>
    <property type="evidence" value="ECO:0007669"/>
    <property type="project" value="UniProtKB-KW"/>
</dbReference>
<feature type="transmembrane region" description="Helical" evidence="10">
    <location>
        <begin position="201"/>
        <end position="223"/>
    </location>
</feature>
<keyword evidence="8 10" id="KW-1133">Transmembrane helix</keyword>
<feature type="transmembrane region" description="Helical" evidence="10">
    <location>
        <begin position="295"/>
        <end position="313"/>
    </location>
</feature>
<evidence type="ECO:0000313" key="13">
    <source>
        <dbReference type="Proteomes" id="UP000480178"/>
    </source>
</evidence>
<reference evidence="12 13" key="1">
    <citation type="submission" date="2020-01" db="EMBL/GenBank/DDBJ databases">
        <authorList>
            <person name="Kim M.K."/>
        </authorList>
    </citation>
    <scope>NUCLEOTIDE SEQUENCE [LARGE SCALE GENOMIC DNA]</scope>
    <source>
        <strain evidence="12 13">172606-1</strain>
    </source>
</reference>
<evidence type="ECO:0000256" key="10">
    <source>
        <dbReference type="SAM" id="Phobius"/>
    </source>
</evidence>
<keyword evidence="9 10" id="KW-0472">Membrane</keyword>
<dbReference type="KEGG" id="rhoz:GXP67_16835"/>
<feature type="transmembrane region" description="Helical" evidence="10">
    <location>
        <begin position="244"/>
        <end position="264"/>
    </location>
</feature>
<evidence type="ECO:0000256" key="1">
    <source>
        <dbReference type="ARBA" id="ARBA00001947"/>
    </source>
</evidence>
<evidence type="ECO:0000313" key="12">
    <source>
        <dbReference type="EMBL" id="QHT68189.1"/>
    </source>
</evidence>
<dbReference type="EMBL" id="CP048222">
    <property type="protein sequence ID" value="QHT68189.1"/>
    <property type="molecule type" value="Genomic_DNA"/>
</dbReference>
<dbReference type="Pfam" id="PF02163">
    <property type="entry name" value="Peptidase_M50"/>
    <property type="match status" value="1"/>
</dbReference>
<dbReference type="InterPro" id="IPR008915">
    <property type="entry name" value="Peptidase_M50"/>
</dbReference>
<dbReference type="CDD" id="cd06160">
    <property type="entry name" value="S2P-M50_like_2"/>
    <property type="match status" value="1"/>
</dbReference>
<dbReference type="InterPro" id="IPR044838">
    <property type="entry name" value="EGY1-like"/>
</dbReference>
<name>A0A6C0GJQ6_9BACT</name>
<evidence type="ECO:0000256" key="2">
    <source>
        <dbReference type="ARBA" id="ARBA00004141"/>
    </source>
</evidence>
<dbReference type="GO" id="GO:0016020">
    <property type="term" value="C:membrane"/>
    <property type="evidence" value="ECO:0007669"/>
    <property type="project" value="UniProtKB-SubCell"/>
</dbReference>
<evidence type="ECO:0000256" key="6">
    <source>
        <dbReference type="ARBA" id="ARBA00022801"/>
    </source>
</evidence>
<comment type="similarity">
    <text evidence="3">Belongs to the peptidase M50B family.</text>
</comment>
<dbReference type="PANTHER" id="PTHR31412">
    <property type="entry name" value="ZINC METALLOPROTEASE EGY1"/>
    <property type="match status" value="1"/>
</dbReference>
<feature type="transmembrane region" description="Helical" evidence="10">
    <location>
        <begin position="6"/>
        <end position="30"/>
    </location>
</feature>
<keyword evidence="6" id="KW-0378">Hydrolase</keyword>
<dbReference type="Proteomes" id="UP000480178">
    <property type="component" value="Chromosome"/>
</dbReference>
<feature type="transmembrane region" description="Helical" evidence="10">
    <location>
        <begin position="270"/>
        <end position="288"/>
    </location>
</feature>
<dbReference type="RefSeq" id="WP_162444207.1">
    <property type="nucleotide sequence ID" value="NZ_CP048222.1"/>
</dbReference>
<comment type="cofactor">
    <cofactor evidence="1">
        <name>Zn(2+)</name>
        <dbReference type="ChEBI" id="CHEBI:29105"/>
    </cofactor>
</comment>
<evidence type="ECO:0000259" key="11">
    <source>
        <dbReference type="Pfam" id="PF02163"/>
    </source>
</evidence>
<dbReference type="GO" id="GO:0006508">
    <property type="term" value="P:proteolysis"/>
    <property type="evidence" value="ECO:0007669"/>
    <property type="project" value="UniProtKB-KW"/>
</dbReference>
<protein>
    <submittedName>
        <fullName evidence="12">Site-2 protease family protein</fullName>
    </submittedName>
</protein>
<feature type="transmembrane region" description="Helical" evidence="10">
    <location>
        <begin position="352"/>
        <end position="372"/>
    </location>
</feature>
<keyword evidence="13" id="KW-1185">Reference proteome</keyword>
<keyword evidence="4 12" id="KW-0645">Protease</keyword>
<evidence type="ECO:0000256" key="5">
    <source>
        <dbReference type="ARBA" id="ARBA00022692"/>
    </source>
</evidence>
<evidence type="ECO:0000256" key="9">
    <source>
        <dbReference type="ARBA" id="ARBA00023136"/>
    </source>
</evidence>
<evidence type="ECO:0000256" key="3">
    <source>
        <dbReference type="ARBA" id="ARBA00007931"/>
    </source>
</evidence>
<dbReference type="PANTHER" id="PTHR31412:SF0">
    <property type="entry name" value="ZINC METALLOPROTEASE EGY1, CHLOROPLASTIC-RELATED"/>
    <property type="match status" value="1"/>
</dbReference>
<feature type="transmembrane region" description="Helical" evidence="10">
    <location>
        <begin position="114"/>
        <end position="137"/>
    </location>
</feature>
<comment type="subcellular location">
    <subcellularLocation>
        <location evidence="2">Membrane</location>
        <topology evidence="2">Multi-pass membrane protein</topology>
    </subcellularLocation>
</comment>
<feature type="domain" description="Peptidase M50" evidence="11">
    <location>
        <begin position="53"/>
        <end position="237"/>
    </location>
</feature>
<organism evidence="12 13">
    <name type="scientific">Rhodocytophaga rosea</name>
    <dbReference type="NCBI Taxonomy" id="2704465"/>
    <lineage>
        <taxon>Bacteria</taxon>
        <taxon>Pseudomonadati</taxon>
        <taxon>Bacteroidota</taxon>
        <taxon>Cytophagia</taxon>
        <taxon>Cytophagales</taxon>
        <taxon>Rhodocytophagaceae</taxon>
        <taxon>Rhodocytophaga</taxon>
    </lineage>
</organism>
<feature type="transmembrane region" description="Helical" evidence="10">
    <location>
        <begin position="319"/>
        <end position="340"/>
    </location>
</feature>
<evidence type="ECO:0000256" key="7">
    <source>
        <dbReference type="ARBA" id="ARBA00022946"/>
    </source>
</evidence>
<keyword evidence="7" id="KW-0809">Transit peptide</keyword>
<evidence type="ECO:0000256" key="8">
    <source>
        <dbReference type="ARBA" id="ARBA00022989"/>
    </source>
</evidence>
<feature type="transmembrane region" description="Helical" evidence="10">
    <location>
        <begin position="84"/>
        <end position="102"/>
    </location>
</feature>
<accession>A0A6C0GJQ6</accession>